<protein>
    <submittedName>
        <fullName evidence="2">Uncharacterized protein</fullName>
    </submittedName>
</protein>
<keyword evidence="3" id="KW-1185">Reference proteome</keyword>
<sequence length="64" mass="7044">MGRYSRRTRMQLTPSNHNDTGSRPIHNSSEDGTPRQRSKAVTTKDNVTGISESNQKATKATARG</sequence>
<feature type="region of interest" description="Disordered" evidence="1">
    <location>
        <begin position="1"/>
        <end position="64"/>
    </location>
</feature>
<organism evidence="2 3">
    <name type="scientific">Trifolium medium</name>
    <dbReference type="NCBI Taxonomy" id="97028"/>
    <lineage>
        <taxon>Eukaryota</taxon>
        <taxon>Viridiplantae</taxon>
        <taxon>Streptophyta</taxon>
        <taxon>Embryophyta</taxon>
        <taxon>Tracheophyta</taxon>
        <taxon>Spermatophyta</taxon>
        <taxon>Magnoliopsida</taxon>
        <taxon>eudicotyledons</taxon>
        <taxon>Gunneridae</taxon>
        <taxon>Pentapetalae</taxon>
        <taxon>rosids</taxon>
        <taxon>fabids</taxon>
        <taxon>Fabales</taxon>
        <taxon>Fabaceae</taxon>
        <taxon>Papilionoideae</taxon>
        <taxon>50 kb inversion clade</taxon>
        <taxon>NPAAA clade</taxon>
        <taxon>Hologalegina</taxon>
        <taxon>IRL clade</taxon>
        <taxon>Trifolieae</taxon>
        <taxon>Trifolium</taxon>
    </lineage>
</organism>
<reference evidence="2 3" key="1">
    <citation type="journal article" date="2018" name="Front. Plant Sci.">
        <title>Red Clover (Trifolium pratense) and Zigzag Clover (T. medium) - A Picture of Genomic Similarities and Differences.</title>
        <authorList>
            <person name="Dluhosova J."/>
            <person name="Istvanek J."/>
            <person name="Nedelnik J."/>
            <person name="Repkova J."/>
        </authorList>
    </citation>
    <scope>NUCLEOTIDE SEQUENCE [LARGE SCALE GENOMIC DNA]</scope>
    <source>
        <strain evidence="3">cv. 10/8</strain>
        <tissue evidence="2">Leaf</tissue>
    </source>
</reference>
<evidence type="ECO:0000313" key="3">
    <source>
        <dbReference type="Proteomes" id="UP000265520"/>
    </source>
</evidence>
<evidence type="ECO:0000256" key="1">
    <source>
        <dbReference type="SAM" id="MobiDB-lite"/>
    </source>
</evidence>
<proteinExistence type="predicted"/>
<evidence type="ECO:0000313" key="2">
    <source>
        <dbReference type="EMBL" id="MCI18826.1"/>
    </source>
</evidence>
<comment type="caution">
    <text evidence="2">The sequence shown here is derived from an EMBL/GenBank/DDBJ whole genome shotgun (WGS) entry which is preliminary data.</text>
</comment>
<dbReference type="AlphaFoldDB" id="A0A392Q5J9"/>
<dbReference type="EMBL" id="LXQA010111984">
    <property type="protein sequence ID" value="MCI18826.1"/>
    <property type="molecule type" value="Genomic_DNA"/>
</dbReference>
<accession>A0A392Q5J9</accession>
<feature type="compositionally biased region" description="Polar residues" evidence="1">
    <location>
        <begin position="10"/>
        <end position="27"/>
    </location>
</feature>
<name>A0A392Q5J9_9FABA</name>
<dbReference type="Proteomes" id="UP000265520">
    <property type="component" value="Unassembled WGS sequence"/>
</dbReference>
<feature type="compositionally biased region" description="Polar residues" evidence="1">
    <location>
        <begin position="39"/>
        <end position="58"/>
    </location>
</feature>